<keyword evidence="3" id="KW-1185">Reference proteome</keyword>
<evidence type="ECO:0000256" key="1">
    <source>
        <dbReference type="SAM" id="SignalP"/>
    </source>
</evidence>
<dbReference type="Gene3D" id="2.40.370.10">
    <property type="entry name" value="AttH-like domain"/>
    <property type="match status" value="2"/>
</dbReference>
<dbReference type="SUPFAM" id="SSF159245">
    <property type="entry name" value="AttH-like"/>
    <property type="match status" value="1"/>
</dbReference>
<evidence type="ECO:0000313" key="2">
    <source>
        <dbReference type="EMBL" id="KUI63024.1"/>
    </source>
</evidence>
<organism evidence="2 3">
    <name type="scientific">Cytospora mali</name>
    <name type="common">Apple Valsa canker fungus</name>
    <name type="synonym">Valsa mali</name>
    <dbReference type="NCBI Taxonomy" id="578113"/>
    <lineage>
        <taxon>Eukaryota</taxon>
        <taxon>Fungi</taxon>
        <taxon>Dikarya</taxon>
        <taxon>Ascomycota</taxon>
        <taxon>Pezizomycotina</taxon>
        <taxon>Sordariomycetes</taxon>
        <taxon>Sordariomycetidae</taxon>
        <taxon>Diaporthales</taxon>
        <taxon>Cytosporaceae</taxon>
        <taxon>Cytospora</taxon>
    </lineage>
</organism>
<keyword evidence="1" id="KW-0732">Signal</keyword>
<accession>A0A194VGM3</accession>
<dbReference type="PANTHER" id="PTHR40617">
    <property type="entry name" value="TERPENE CYCLASE ASQC"/>
    <property type="match status" value="1"/>
</dbReference>
<protein>
    <submittedName>
        <fullName evidence="2">Kievitone hydratase</fullName>
    </submittedName>
</protein>
<dbReference type="InterPro" id="IPR023374">
    <property type="entry name" value="AttH-like_dom_sf"/>
</dbReference>
<evidence type="ECO:0000313" key="3">
    <source>
        <dbReference type="Proteomes" id="UP000078576"/>
    </source>
</evidence>
<dbReference type="Proteomes" id="UP000078576">
    <property type="component" value="Unassembled WGS sequence"/>
</dbReference>
<name>A0A194VGM3_CYTMA</name>
<dbReference type="AlphaFoldDB" id="A0A194VGM3"/>
<dbReference type="EMBL" id="KN714852">
    <property type="protein sequence ID" value="KUI63024.1"/>
    <property type="molecule type" value="Genomic_DNA"/>
</dbReference>
<feature type="signal peptide" evidence="1">
    <location>
        <begin position="1"/>
        <end position="17"/>
    </location>
</feature>
<gene>
    <name evidence="2" type="ORF">VP1G_10148</name>
</gene>
<proteinExistence type="predicted"/>
<dbReference type="PANTHER" id="PTHR40617:SF1">
    <property type="entry name" value="ATTH DOMAIN-CONTAINING PROTEIN-RELATED"/>
    <property type="match status" value="1"/>
</dbReference>
<dbReference type="Pfam" id="PF17186">
    <property type="entry name" value="Lipocalin_9"/>
    <property type="match status" value="1"/>
</dbReference>
<dbReference type="OrthoDB" id="5295747at2759"/>
<dbReference type="STRING" id="694573.A0A194VGM3"/>
<reference evidence="3" key="1">
    <citation type="submission" date="2014-12" db="EMBL/GenBank/DDBJ databases">
        <title>Genome Sequence of Valsa Canker Pathogens Uncovers a Specific Adaption of Colonization on Woody Bark.</title>
        <authorList>
            <person name="Yin Z."/>
            <person name="Liu H."/>
            <person name="Gao X."/>
            <person name="Li Z."/>
            <person name="Song N."/>
            <person name="Ke X."/>
            <person name="Dai Q."/>
            <person name="Wu Y."/>
            <person name="Sun Y."/>
            <person name="Xu J.-R."/>
            <person name="Kang Z.K."/>
            <person name="Wang L."/>
            <person name="Huang L."/>
        </authorList>
    </citation>
    <scope>NUCLEOTIDE SEQUENCE [LARGE SCALE GENOMIC DNA]</scope>
    <source>
        <strain evidence="3">SXYL134</strain>
    </source>
</reference>
<sequence length="358" mass="39726">MQAATLLAFGVASAVNAAAIQDRSNSTQGYIFKPENAESYWQGNIPVLFDFGESQLITTINNVSCGSSWWTSSYITGTNGEQYLAVSHVLISADNTSYYRSSTLDLDNLDNYSSFITYANDSILQAGSRMNLTLDGNGFESLTDDNLSKMRTYSNHGDVTFDFTYNASSAAIVDAGSGLFTFGTGFTYEWGFPNCYTEGSLTINGEVITVDPENSFTWYDRQWNQGFPSTGNWTWFELHIPNTKYKLSIWAIDNTDPAQTVRFATIRTEDGSQNVVPTTWTPDYTRHWYSNATATDYALDWTVTIGDYSSLRISSITKDQEIVGDSAFTTAYEGFVTFDGQFEGNNVQGFGVVEILYA</sequence>
<dbReference type="InterPro" id="IPR053112">
    <property type="entry name" value="Fungal_Dehydratase/Hydratase"/>
</dbReference>
<feature type="chain" id="PRO_5008266502" evidence="1">
    <location>
        <begin position="18"/>
        <end position="358"/>
    </location>
</feature>